<proteinExistence type="predicted"/>
<keyword evidence="2" id="KW-1133">Transmembrane helix</keyword>
<evidence type="ECO:0000313" key="4">
    <source>
        <dbReference type="Proteomes" id="UP000002630"/>
    </source>
</evidence>
<keyword evidence="2" id="KW-0472">Membrane</keyword>
<sequence length="203" mass="20361">MLYNIQDCGYDGGDCCPCTCLGRWDREKDSDYACGSSGYHCLDPTAPCLAEHETALRELQSGSDAATGSTYTDDGSNTGEGSYASEGSYTDEGSNTGEGSYASEGSYTDEGSNTGEGSSTDSRSPTSAPTGAPTLFSNQDVVDAFSTAADGLSGSAVGAIVGVCLVVVLVGGAIYLYKKKQGGSGGGGSNAPNYAAADSASLT</sequence>
<feature type="region of interest" description="Disordered" evidence="1">
    <location>
        <begin position="181"/>
        <end position="203"/>
    </location>
</feature>
<evidence type="ECO:0000256" key="1">
    <source>
        <dbReference type="SAM" id="MobiDB-lite"/>
    </source>
</evidence>
<name>D8LAT2_ECTSI</name>
<evidence type="ECO:0000313" key="3">
    <source>
        <dbReference type="EMBL" id="CBN76441.1"/>
    </source>
</evidence>
<accession>D8LAT2</accession>
<reference evidence="3 4" key="1">
    <citation type="journal article" date="2010" name="Nature">
        <title>The Ectocarpus genome and the independent evolution of multicellularity in brown algae.</title>
        <authorList>
            <person name="Cock J.M."/>
            <person name="Sterck L."/>
            <person name="Rouze P."/>
            <person name="Scornet D."/>
            <person name="Allen A.E."/>
            <person name="Amoutzias G."/>
            <person name="Anthouard V."/>
            <person name="Artiguenave F."/>
            <person name="Aury J.M."/>
            <person name="Badger J.H."/>
            <person name="Beszteri B."/>
            <person name="Billiau K."/>
            <person name="Bonnet E."/>
            <person name="Bothwell J.H."/>
            <person name="Bowler C."/>
            <person name="Boyen C."/>
            <person name="Brownlee C."/>
            <person name="Carrano C.J."/>
            <person name="Charrier B."/>
            <person name="Cho G.Y."/>
            <person name="Coelho S.M."/>
            <person name="Collen J."/>
            <person name="Corre E."/>
            <person name="Da Silva C."/>
            <person name="Delage L."/>
            <person name="Delaroque N."/>
            <person name="Dittami S.M."/>
            <person name="Doulbeau S."/>
            <person name="Elias M."/>
            <person name="Farnham G."/>
            <person name="Gachon C.M."/>
            <person name="Gschloessl B."/>
            <person name="Heesch S."/>
            <person name="Jabbari K."/>
            <person name="Jubin C."/>
            <person name="Kawai H."/>
            <person name="Kimura K."/>
            <person name="Kloareg B."/>
            <person name="Kupper F.C."/>
            <person name="Lang D."/>
            <person name="Le Bail A."/>
            <person name="Leblanc C."/>
            <person name="Lerouge P."/>
            <person name="Lohr M."/>
            <person name="Lopez P.J."/>
            <person name="Martens C."/>
            <person name="Maumus F."/>
            <person name="Michel G."/>
            <person name="Miranda-Saavedra D."/>
            <person name="Morales J."/>
            <person name="Moreau H."/>
            <person name="Motomura T."/>
            <person name="Nagasato C."/>
            <person name="Napoli C.A."/>
            <person name="Nelson D.R."/>
            <person name="Nyvall-Collen P."/>
            <person name="Peters A.F."/>
            <person name="Pommier C."/>
            <person name="Potin P."/>
            <person name="Poulain J."/>
            <person name="Quesneville H."/>
            <person name="Read B."/>
            <person name="Rensing S.A."/>
            <person name="Ritter A."/>
            <person name="Rousvoal S."/>
            <person name="Samanta M."/>
            <person name="Samson G."/>
            <person name="Schroeder D.C."/>
            <person name="Segurens B."/>
            <person name="Strittmatter M."/>
            <person name="Tonon T."/>
            <person name="Tregear J.W."/>
            <person name="Valentin K."/>
            <person name="von Dassow P."/>
            <person name="Yamagishi T."/>
            <person name="Van de Peer Y."/>
            <person name="Wincker P."/>
        </authorList>
    </citation>
    <scope>NUCLEOTIDE SEQUENCE [LARGE SCALE GENOMIC DNA]</scope>
    <source>
        <strain evidence="4">Ec32 / CCAP1310/4</strain>
    </source>
</reference>
<keyword evidence="4" id="KW-1185">Reference proteome</keyword>
<dbReference type="EMBL" id="FN647682">
    <property type="protein sequence ID" value="CBN76441.1"/>
    <property type="molecule type" value="Genomic_DNA"/>
</dbReference>
<dbReference type="Proteomes" id="UP000002630">
    <property type="component" value="Linkage Group LG01"/>
</dbReference>
<evidence type="ECO:0008006" key="5">
    <source>
        <dbReference type="Google" id="ProtNLM"/>
    </source>
</evidence>
<keyword evidence="2" id="KW-0812">Transmembrane</keyword>
<feature type="region of interest" description="Disordered" evidence="1">
    <location>
        <begin position="60"/>
        <end position="135"/>
    </location>
</feature>
<protein>
    <recommendedName>
        <fullName evidence="5">LNR domain-containing protein</fullName>
    </recommendedName>
</protein>
<feature type="transmembrane region" description="Helical" evidence="2">
    <location>
        <begin position="156"/>
        <end position="177"/>
    </location>
</feature>
<dbReference type="InParanoid" id="D8LAT2"/>
<organism evidence="3 4">
    <name type="scientific">Ectocarpus siliculosus</name>
    <name type="common">Brown alga</name>
    <name type="synonym">Conferva siliculosa</name>
    <dbReference type="NCBI Taxonomy" id="2880"/>
    <lineage>
        <taxon>Eukaryota</taxon>
        <taxon>Sar</taxon>
        <taxon>Stramenopiles</taxon>
        <taxon>Ochrophyta</taxon>
        <taxon>PX clade</taxon>
        <taxon>Phaeophyceae</taxon>
        <taxon>Ectocarpales</taxon>
        <taxon>Ectocarpaceae</taxon>
        <taxon>Ectocarpus</taxon>
    </lineage>
</organism>
<evidence type="ECO:0000256" key="2">
    <source>
        <dbReference type="SAM" id="Phobius"/>
    </source>
</evidence>
<dbReference type="AlphaFoldDB" id="D8LAT2"/>
<dbReference type="OrthoDB" id="10446114at2759"/>
<dbReference type="EMBL" id="FN649726">
    <property type="protein sequence ID" value="CBN76441.1"/>
    <property type="molecule type" value="Genomic_DNA"/>
</dbReference>
<gene>
    <name evidence="3" type="ORF">Esi_0000_0014</name>
</gene>